<dbReference type="Proteomes" id="UP000748025">
    <property type="component" value="Unassembled WGS sequence"/>
</dbReference>
<evidence type="ECO:0000256" key="1">
    <source>
        <dbReference type="SAM" id="Coils"/>
    </source>
</evidence>
<gene>
    <name evidence="3" type="ORF">E4U43_004276</name>
</gene>
<keyword evidence="4" id="KW-1185">Reference proteome</keyword>
<feature type="compositionally biased region" description="Polar residues" evidence="2">
    <location>
        <begin position="1"/>
        <end position="10"/>
    </location>
</feature>
<feature type="region of interest" description="Disordered" evidence="2">
    <location>
        <begin position="251"/>
        <end position="387"/>
    </location>
</feature>
<feature type="compositionally biased region" description="Polar residues" evidence="2">
    <location>
        <begin position="25"/>
        <end position="37"/>
    </location>
</feature>
<organism evidence="3 4">
    <name type="scientific">Claviceps pusilla</name>
    <dbReference type="NCBI Taxonomy" id="123648"/>
    <lineage>
        <taxon>Eukaryota</taxon>
        <taxon>Fungi</taxon>
        <taxon>Dikarya</taxon>
        <taxon>Ascomycota</taxon>
        <taxon>Pezizomycotina</taxon>
        <taxon>Sordariomycetes</taxon>
        <taxon>Hypocreomycetidae</taxon>
        <taxon>Hypocreales</taxon>
        <taxon>Clavicipitaceae</taxon>
        <taxon>Claviceps</taxon>
    </lineage>
</organism>
<feature type="compositionally biased region" description="Basic residues" evidence="2">
    <location>
        <begin position="325"/>
        <end position="336"/>
    </location>
</feature>
<feature type="compositionally biased region" description="Low complexity" evidence="2">
    <location>
        <begin position="41"/>
        <end position="54"/>
    </location>
</feature>
<evidence type="ECO:0000313" key="4">
    <source>
        <dbReference type="Proteomes" id="UP000748025"/>
    </source>
</evidence>
<accession>A0A9P7NFA6</accession>
<keyword evidence="1" id="KW-0175">Coiled coil</keyword>
<feature type="compositionally biased region" description="Low complexity" evidence="2">
    <location>
        <begin position="360"/>
        <end position="381"/>
    </location>
</feature>
<dbReference type="OrthoDB" id="5408998at2759"/>
<comment type="caution">
    <text evidence="3">The sequence shown here is derived from an EMBL/GenBank/DDBJ whole genome shotgun (WGS) entry which is preliminary data.</text>
</comment>
<dbReference type="EMBL" id="SRPW01000279">
    <property type="protein sequence ID" value="KAG6016066.1"/>
    <property type="molecule type" value="Genomic_DNA"/>
</dbReference>
<evidence type="ECO:0000256" key="2">
    <source>
        <dbReference type="SAM" id="MobiDB-lite"/>
    </source>
</evidence>
<feature type="region of interest" description="Disordered" evidence="2">
    <location>
        <begin position="466"/>
        <end position="497"/>
    </location>
</feature>
<reference evidence="3" key="1">
    <citation type="journal article" date="2020" name="bioRxiv">
        <title>Whole genome comparisons of ergot fungi reveals the divergence and evolution of species within the genus Claviceps are the result of varying mechanisms driving genome evolution and host range expansion.</title>
        <authorList>
            <person name="Wyka S.A."/>
            <person name="Mondo S.J."/>
            <person name="Liu M."/>
            <person name="Dettman J."/>
            <person name="Nalam V."/>
            <person name="Broders K.D."/>
        </authorList>
    </citation>
    <scope>NUCLEOTIDE SEQUENCE</scope>
    <source>
        <strain evidence="3">CCC 602</strain>
    </source>
</reference>
<feature type="coiled-coil region" evidence="1">
    <location>
        <begin position="674"/>
        <end position="701"/>
    </location>
</feature>
<proteinExistence type="predicted"/>
<protein>
    <submittedName>
        <fullName evidence="3">Uncharacterized protein</fullName>
    </submittedName>
</protein>
<evidence type="ECO:0000313" key="3">
    <source>
        <dbReference type="EMBL" id="KAG6016066.1"/>
    </source>
</evidence>
<feature type="compositionally biased region" description="Basic and acidic residues" evidence="2">
    <location>
        <begin position="307"/>
        <end position="324"/>
    </location>
</feature>
<dbReference type="AlphaFoldDB" id="A0A9P7NFA6"/>
<feature type="region of interest" description="Disordered" evidence="2">
    <location>
        <begin position="1"/>
        <end position="88"/>
    </location>
</feature>
<sequence>MSRNQNSSHVHQADDVPPPPYSATDIYSHSPATSFSRLDQAASRLSSASSSSPSGTGGRVIYTPPLTPRTLSSADTYHHRQSPPQQQHGATLYFASRPAPAAEHGPQSDIIIYVINVQGSSVPGDFAYQDHWAARDITRQDWATFVNFLLPGHATRENDGVLQRKLMVEEQLDNVCGEQPTAAAAAAAAATARSTSTRAMEATIQEWNDGFFGLRGMNVVLNNEDSGVGLQQEVDGCATILGGLSVDDGHVDRARLGDNNAPPSRQTGGPESDRAPGQANFDSPPPPGFFLGSFGGGSGWRRAGRGHPSDTGDIHHGPHDDHHERHGHGRRHHRGSCHCAHDGAIPRGRQAHPDEKHQRTSSASSTSTSSSLASSSSASSSIGSLPDYDDIKEHQLPLYAERLRDWASHPHQIRTKHDVKALKAELRATAKSSQPGTTQQTGSVAIVDKRALRKQIRALQAQWKSIKKAQRQMRRAHKRERRLRRRAEKRERRHRDRAMKRAYRDLRKAKPGRGVPGTAGSLFGMPVPVVVPTVGSAPAPTAAPEYMPWSGGRRRGCCGPAPPRRSFFFRPDGPFGLQGPGPARGGRECERGRHLFGARAPSFCNTDRAAGISRDDILGAWPDDTAAPAPAPAPASAPAPSPASAAKYQAAEHLDAEMRKMAIRTASLEAGPEKMGLEKAMDALARNRDRLRLEADEAYARDLAAGKG</sequence>
<feature type="region of interest" description="Disordered" evidence="2">
    <location>
        <begin position="619"/>
        <end position="647"/>
    </location>
</feature>
<name>A0A9P7NFA6_9HYPO</name>
<feature type="compositionally biased region" description="Pro residues" evidence="2">
    <location>
        <begin position="629"/>
        <end position="641"/>
    </location>
</feature>